<accession>A0A822ZWP5</accession>
<dbReference type="EMBL" id="DUZY01000007">
    <property type="protein sequence ID" value="DAD46338.1"/>
    <property type="molecule type" value="Genomic_DNA"/>
</dbReference>
<reference evidence="1 2" key="1">
    <citation type="journal article" date="2020" name="Mol. Biol. Evol.">
        <title>Distinct Expression and Methylation Patterns for Genes with Different Fates following a Single Whole-Genome Duplication in Flowering Plants.</title>
        <authorList>
            <person name="Shi T."/>
            <person name="Rahmani R.S."/>
            <person name="Gugger P.F."/>
            <person name="Wang M."/>
            <person name="Li H."/>
            <person name="Zhang Y."/>
            <person name="Li Z."/>
            <person name="Wang Q."/>
            <person name="Van de Peer Y."/>
            <person name="Marchal K."/>
            <person name="Chen J."/>
        </authorList>
    </citation>
    <scope>NUCLEOTIDE SEQUENCE [LARGE SCALE GENOMIC DNA]</scope>
    <source>
        <tissue evidence="1">Leaf</tissue>
    </source>
</reference>
<dbReference type="InterPro" id="IPR027417">
    <property type="entry name" value="P-loop_NTPase"/>
</dbReference>
<dbReference type="PANTHER" id="PTHR36766">
    <property type="entry name" value="PLANT BROAD-SPECTRUM MILDEW RESISTANCE PROTEIN RPW8"/>
    <property type="match status" value="1"/>
</dbReference>
<dbReference type="SUPFAM" id="SSF52540">
    <property type="entry name" value="P-loop containing nucleoside triphosphate hydrolases"/>
    <property type="match status" value="1"/>
</dbReference>
<sequence>MHKRDGPPLMHHLKGLSFEDCWSIFVRKAFGGDGAKNNADDLEEIGKRSWCENNALGGLMHTKNSRKEWELLRKSEVWKKCENDTKILPALKLSYDDLPLFEAVFCLLLCVSRRP</sequence>
<evidence type="ECO:0000313" key="2">
    <source>
        <dbReference type="Proteomes" id="UP000607653"/>
    </source>
</evidence>
<protein>
    <submittedName>
        <fullName evidence="1">Uncharacterized protein</fullName>
    </submittedName>
</protein>
<name>A0A822ZWP5_NELNU</name>
<comment type="caution">
    <text evidence="1">The sequence shown here is derived from an EMBL/GenBank/DDBJ whole genome shotgun (WGS) entry which is preliminary data.</text>
</comment>
<organism evidence="1 2">
    <name type="scientific">Nelumbo nucifera</name>
    <name type="common">Sacred lotus</name>
    <dbReference type="NCBI Taxonomy" id="4432"/>
    <lineage>
        <taxon>Eukaryota</taxon>
        <taxon>Viridiplantae</taxon>
        <taxon>Streptophyta</taxon>
        <taxon>Embryophyta</taxon>
        <taxon>Tracheophyta</taxon>
        <taxon>Spermatophyta</taxon>
        <taxon>Magnoliopsida</taxon>
        <taxon>Proteales</taxon>
        <taxon>Nelumbonaceae</taxon>
        <taxon>Nelumbo</taxon>
    </lineage>
</organism>
<dbReference type="PANTHER" id="PTHR36766:SF70">
    <property type="entry name" value="DISEASE RESISTANCE PROTEIN RGA4"/>
    <property type="match status" value="1"/>
</dbReference>
<dbReference type="AlphaFoldDB" id="A0A822ZWP5"/>
<dbReference type="Proteomes" id="UP000607653">
    <property type="component" value="Unassembled WGS sequence"/>
</dbReference>
<gene>
    <name evidence="1" type="ORF">HUJ06_004567</name>
</gene>
<evidence type="ECO:0000313" key="1">
    <source>
        <dbReference type="EMBL" id="DAD46338.1"/>
    </source>
</evidence>
<keyword evidence="2" id="KW-1185">Reference proteome</keyword>
<proteinExistence type="predicted"/>